<protein>
    <submittedName>
        <fullName evidence="1">Uncharacterized protein</fullName>
    </submittedName>
</protein>
<sequence>MSPTESSATLALTAAITAVTEATNSTIRKALHPDALASENDVAAAMALADTTTAAVMVKAV</sequence>
<name>A0A6G1DTI3_9ORYZ</name>
<gene>
    <name evidence="1" type="ORF">E2562_039020</name>
</gene>
<evidence type="ECO:0000313" key="1">
    <source>
        <dbReference type="EMBL" id="KAF0915807.1"/>
    </source>
</evidence>
<dbReference type="EMBL" id="SPHZ02000006">
    <property type="protein sequence ID" value="KAF0915807.1"/>
    <property type="molecule type" value="Genomic_DNA"/>
</dbReference>
<comment type="caution">
    <text evidence="1">The sequence shown here is derived from an EMBL/GenBank/DDBJ whole genome shotgun (WGS) entry which is preliminary data.</text>
</comment>
<organism evidence="1 2">
    <name type="scientific">Oryza meyeriana var. granulata</name>
    <dbReference type="NCBI Taxonomy" id="110450"/>
    <lineage>
        <taxon>Eukaryota</taxon>
        <taxon>Viridiplantae</taxon>
        <taxon>Streptophyta</taxon>
        <taxon>Embryophyta</taxon>
        <taxon>Tracheophyta</taxon>
        <taxon>Spermatophyta</taxon>
        <taxon>Magnoliopsida</taxon>
        <taxon>Liliopsida</taxon>
        <taxon>Poales</taxon>
        <taxon>Poaceae</taxon>
        <taxon>BOP clade</taxon>
        <taxon>Oryzoideae</taxon>
        <taxon>Oryzeae</taxon>
        <taxon>Oryzinae</taxon>
        <taxon>Oryza</taxon>
        <taxon>Oryza meyeriana</taxon>
    </lineage>
</organism>
<dbReference type="Proteomes" id="UP000479710">
    <property type="component" value="Unassembled WGS sequence"/>
</dbReference>
<reference evidence="1 2" key="1">
    <citation type="submission" date="2019-11" db="EMBL/GenBank/DDBJ databases">
        <title>Whole genome sequence of Oryza granulata.</title>
        <authorList>
            <person name="Li W."/>
        </authorList>
    </citation>
    <scope>NUCLEOTIDE SEQUENCE [LARGE SCALE GENOMIC DNA]</scope>
    <source>
        <strain evidence="2">cv. Menghai</strain>
        <tissue evidence="1">Leaf</tissue>
    </source>
</reference>
<dbReference type="AlphaFoldDB" id="A0A6G1DTI3"/>
<evidence type="ECO:0000313" key="2">
    <source>
        <dbReference type="Proteomes" id="UP000479710"/>
    </source>
</evidence>
<keyword evidence="2" id="KW-1185">Reference proteome</keyword>
<accession>A0A6G1DTI3</accession>
<proteinExistence type="predicted"/>